<dbReference type="Proteomes" id="UP000297225">
    <property type="component" value="Unassembled WGS sequence"/>
</dbReference>
<dbReference type="GO" id="GO:0005829">
    <property type="term" value="C:cytosol"/>
    <property type="evidence" value="ECO:0007669"/>
    <property type="project" value="TreeGrafter"/>
</dbReference>
<name>A0A4Y8WMJ9_9PORP</name>
<dbReference type="CDD" id="cd00156">
    <property type="entry name" value="REC"/>
    <property type="match status" value="1"/>
</dbReference>
<keyword evidence="4" id="KW-0238">DNA-binding</keyword>
<dbReference type="InterPro" id="IPR039420">
    <property type="entry name" value="WalR-like"/>
</dbReference>
<dbReference type="GO" id="GO:0000156">
    <property type="term" value="F:phosphorelay response regulator activity"/>
    <property type="evidence" value="ECO:0007669"/>
    <property type="project" value="TreeGrafter"/>
</dbReference>
<evidence type="ECO:0000256" key="3">
    <source>
        <dbReference type="ARBA" id="ARBA00023015"/>
    </source>
</evidence>
<dbReference type="InterPro" id="IPR001867">
    <property type="entry name" value="OmpR/PhoB-type_DNA-bd"/>
</dbReference>
<evidence type="ECO:0000256" key="5">
    <source>
        <dbReference type="ARBA" id="ARBA00023163"/>
    </source>
</evidence>
<reference evidence="6 7" key="1">
    <citation type="submission" date="2019-03" db="EMBL/GenBank/DDBJ databases">
        <title>Porphyromonas levii Isolated from the Uterus of Dairy Cows.</title>
        <authorList>
            <person name="Francis A.M."/>
        </authorList>
    </citation>
    <scope>NUCLEOTIDE SEQUENCE [LARGE SCALE GENOMIC DNA]</scope>
    <source>
        <strain evidence="6 7">AF5678</strain>
    </source>
</reference>
<evidence type="ECO:0000313" key="6">
    <source>
        <dbReference type="EMBL" id="TFH94321.1"/>
    </source>
</evidence>
<dbReference type="CDD" id="cd00383">
    <property type="entry name" value="trans_reg_C"/>
    <property type="match status" value="1"/>
</dbReference>
<organism evidence="6 7">
    <name type="scientific">Porphyromonas levii</name>
    <dbReference type="NCBI Taxonomy" id="28114"/>
    <lineage>
        <taxon>Bacteria</taxon>
        <taxon>Pseudomonadati</taxon>
        <taxon>Bacteroidota</taxon>
        <taxon>Bacteroidia</taxon>
        <taxon>Bacteroidales</taxon>
        <taxon>Porphyromonadaceae</taxon>
        <taxon>Porphyromonas</taxon>
    </lineage>
</organism>
<keyword evidence="3" id="KW-0805">Transcription regulation</keyword>
<dbReference type="SMART" id="SM00448">
    <property type="entry name" value="REC"/>
    <property type="match status" value="1"/>
</dbReference>
<keyword evidence="2" id="KW-0902">Two-component regulatory system</keyword>
<keyword evidence="7" id="KW-1185">Reference proteome</keyword>
<evidence type="ECO:0000313" key="7">
    <source>
        <dbReference type="Proteomes" id="UP000297225"/>
    </source>
</evidence>
<sequence>MNKTKILLVDDTLYFGAEMSEQLKTQGYEIMYMNNGVGLANALSTFKPDLVFMDIYLGLGKKSGIELCQEVIKLYPTLPVILISSRTDAETRERGILAGAQAFVGKPLTANLLEAYINLHLNKRKEEHYRAPEYSYDDLVALSTLKVSFSRGLIFYPNGEAISISPIPTTILRTLLDNIGKEVTSEQLITKIWGANSSISSTSSLYTAISTLRKALSFDRKVRLRTVRGVGYRLDIEV</sequence>
<evidence type="ECO:0000256" key="4">
    <source>
        <dbReference type="ARBA" id="ARBA00023125"/>
    </source>
</evidence>
<accession>A0A4Y8WMJ9</accession>
<dbReference type="GO" id="GO:0006355">
    <property type="term" value="P:regulation of DNA-templated transcription"/>
    <property type="evidence" value="ECO:0007669"/>
    <property type="project" value="InterPro"/>
</dbReference>
<dbReference type="InterPro" id="IPR011006">
    <property type="entry name" value="CheY-like_superfamily"/>
</dbReference>
<dbReference type="GO" id="GO:0032993">
    <property type="term" value="C:protein-DNA complex"/>
    <property type="evidence" value="ECO:0007669"/>
    <property type="project" value="TreeGrafter"/>
</dbReference>
<comment type="caution">
    <text evidence="6">The sequence shown here is derived from an EMBL/GenBank/DDBJ whole genome shotgun (WGS) entry which is preliminary data.</text>
</comment>
<protein>
    <submittedName>
        <fullName evidence="6">Response regulator transcription factor</fullName>
    </submittedName>
</protein>
<dbReference type="Gene3D" id="1.10.10.10">
    <property type="entry name" value="Winged helix-like DNA-binding domain superfamily/Winged helix DNA-binding domain"/>
    <property type="match status" value="1"/>
</dbReference>
<dbReference type="OrthoDB" id="9813025at2"/>
<dbReference type="PROSITE" id="PS50110">
    <property type="entry name" value="RESPONSE_REGULATORY"/>
    <property type="match status" value="1"/>
</dbReference>
<dbReference type="Pfam" id="PF00072">
    <property type="entry name" value="Response_reg"/>
    <property type="match status" value="1"/>
</dbReference>
<dbReference type="InterPro" id="IPR036388">
    <property type="entry name" value="WH-like_DNA-bd_sf"/>
</dbReference>
<dbReference type="SUPFAM" id="SSF46894">
    <property type="entry name" value="C-terminal effector domain of the bipartite response regulators"/>
    <property type="match status" value="1"/>
</dbReference>
<evidence type="ECO:0000256" key="1">
    <source>
        <dbReference type="ARBA" id="ARBA00022553"/>
    </source>
</evidence>
<dbReference type="Gene3D" id="3.40.50.2300">
    <property type="match status" value="1"/>
</dbReference>
<proteinExistence type="predicted"/>
<dbReference type="PROSITE" id="PS51755">
    <property type="entry name" value="OMPR_PHOB"/>
    <property type="match status" value="1"/>
</dbReference>
<gene>
    <name evidence="6" type="ORF">E4P47_08015</name>
</gene>
<dbReference type="InterPro" id="IPR016032">
    <property type="entry name" value="Sig_transdc_resp-reg_C-effctor"/>
</dbReference>
<dbReference type="STRING" id="1122973.GCA_000379925_01905"/>
<evidence type="ECO:0000256" key="2">
    <source>
        <dbReference type="ARBA" id="ARBA00023012"/>
    </source>
</evidence>
<dbReference type="PANTHER" id="PTHR48111:SF1">
    <property type="entry name" value="TWO-COMPONENT RESPONSE REGULATOR ORR33"/>
    <property type="match status" value="1"/>
</dbReference>
<dbReference type="RefSeq" id="WP_134850013.1">
    <property type="nucleotide sequence ID" value="NZ_CP197400.1"/>
</dbReference>
<keyword evidence="5" id="KW-0804">Transcription</keyword>
<dbReference type="EMBL" id="SPNC01000140">
    <property type="protein sequence ID" value="TFH94321.1"/>
    <property type="molecule type" value="Genomic_DNA"/>
</dbReference>
<dbReference type="Pfam" id="PF00486">
    <property type="entry name" value="Trans_reg_C"/>
    <property type="match status" value="1"/>
</dbReference>
<dbReference type="AlphaFoldDB" id="A0A4Y8WMJ9"/>
<dbReference type="GO" id="GO:0000976">
    <property type="term" value="F:transcription cis-regulatory region binding"/>
    <property type="evidence" value="ECO:0007669"/>
    <property type="project" value="TreeGrafter"/>
</dbReference>
<dbReference type="SMART" id="SM00862">
    <property type="entry name" value="Trans_reg_C"/>
    <property type="match status" value="1"/>
</dbReference>
<keyword evidence="1" id="KW-0597">Phosphoprotein</keyword>
<dbReference type="InterPro" id="IPR001789">
    <property type="entry name" value="Sig_transdc_resp-reg_receiver"/>
</dbReference>
<dbReference type="PANTHER" id="PTHR48111">
    <property type="entry name" value="REGULATOR OF RPOS"/>
    <property type="match status" value="1"/>
</dbReference>
<dbReference type="SUPFAM" id="SSF52172">
    <property type="entry name" value="CheY-like"/>
    <property type="match status" value="1"/>
</dbReference>